<gene>
    <name evidence="1" type="ORF">PCOR1329_LOCUS56508</name>
</gene>
<dbReference type="SUPFAM" id="SSF52540">
    <property type="entry name" value="P-loop containing nucleoside triphosphate hydrolases"/>
    <property type="match status" value="1"/>
</dbReference>
<proteinExistence type="predicted"/>
<reference evidence="1" key="1">
    <citation type="submission" date="2023-10" db="EMBL/GenBank/DDBJ databases">
        <authorList>
            <person name="Chen Y."/>
            <person name="Shah S."/>
            <person name="Dougan E. K."/>
            <person name="Thang M."/>
            <person name="Chan C."/>
        </authorList>
    </citation>
    <scope>NUCLEOTIDE SEQUENCE [LARGE SCALE GENOMIC DNA]</scope>
</reference>
<protein>
    <recommendedName>
        <fullName evidence="3">Helicase C-terminal domain-containing protein</fullName>
    </recommendedName>
</protein>
<evidence type="ECO:0000313" key="1">
    <source>
        <dbReference type="EMBL" id="CAK0870381.1"/>
    </source>
</evidence>
<evidence type="ECO:0008006" key="3">
    <source>
        <dbReference type="Google" id="ProtNLM"/>
    </source>
</evidence>
<comment type="caution">
    <text evidence="1">The sequence shown here is derived from an EMBL/GenBank/DDBJ whole genome shotgun (WGS) entry which is preliminary data.</text>
</comment>
<dbReference type="InterPro" id="IPR027417">
    <property type="entry name" value="P-loop_NTPase"/>
</dbReference>
<dbReference type="EMBL" id="CAUYUJ010016953">
    <property type="protein sequence ID" value="CAK0870381.1"/>
    <property type="molecule type" value="Genomic_DNA"/>
</dbReference>
<evidence type="ECO:0000313" key="2">
    <source>
        <dbReference type="Proteomes" id="UP001189429"/>
    </source>
</evidence>
<organism evidence="1 2">
    <name type="scientific">Prorocentrum cordatum</name>
    <dbReference type="NCBI Taxonomy" id="2364126"/>
    <lineage>
        <taxon>Eukaryota</taxon>
        <taxon>Sar</taxon>
        <taxon>Alveolata</taxon>
        <taxon>Dinophyceae</taxon>
        <taxon>Prorocentrales</taxon>
        <taxon>Prorocentraceae</taxon>
        <taxon>Prorocentrum</taxon>
    </lineage>
</organism>
<dbReference type="Proteomes" id="UP001189429">
    <property type="component" value="Unassembled WGS sequence"/>
</dbReference>
<keyword evidence="2" id="KW-1185">Reference proteome</keyword>
<accession>A0ABN9VBH6</accession>
<sequence length="87" mass="9762">MGTHLPRRYPMGSAAFPSNLESYCHRIGRVGRQGSKGWSLSFFTRNLQPMAGSLAALLERCGQWVDPNLRELADPSLDLRRRTAFSP</sequence>
<name>A0ABN9VBH6_9DINO</name>
<dbReference type="Gene3D" id="3.40.50.300">
    <property type="entry name" value="P-loop containing nucleotide triphosphate hydrolases"/>
    <property type="match status" value="1"/>
</dbReference>